<dbReference type="GeneID" id="101891477"/>
<feature type="binding site" evidence="8">
    <location>
        <position position="54"/>
    </location>
    <ligand>
        <name>Zn(2+)</name>
        <dbReference type="ChEBI" id="CHEBI:29105"/>
    </ligand>
</feature>
<evidence type="ECO:0000313" key="13">
    <source>
        <dbReference type="RefSeq" id="XP_058977889.1"/>
    </source>
</evidence>
<evidence type="ECO:0000256" key="8">
    <source>
        <dbReference type="PROSITE-ProRule" id="PRU01263"/>
    </source>
</evidence>
<feature type="domain" description="C2H2-type" evidence="10">
    <location>
        <begin position="1045"/>
        <end position="1072"/>
    </location>
</feature>
<keyword evidence="4 7" id="KW-0863">Zinc-finger</keyword>
<keyword evidence="12" id="KW-1185">Reference proteome</keyword>
<feature type="domain" description="C2H2-type" evidence="10">
    <location>
        <begin position="569"/>
        <end position="592"/>
    </location>
</feature>
<feature type="binding site" evidence="8">
    <location>
        <position position="750"/>
    </location>
    <ligand>
        <name>Zn(2+)</name>
        <dbReference type="ChEBI" id="CHEBI:29105"/>
    </ligand>
</feature>
<reference evidence="13" key="1">
    <citation type="submission" date="2025-08" db="UniProtKB">
        <authorList>
            <consortium name="RefSeq"/>
        </authorList>
    </citation>
    <scope>IDENTIFICATION</scope>
    <source>
        <strain evidence="13">Aabys</strain>
        <tissue evidence="13">Whole body</tissue>
    </source>
</reference>
<dbReference type="SMART" id="SM00355">
    <property type="entry name" value="ZnF_C2H2"/>
    <property type="match status" value="17"/>
</dbReference>
<evidence type="ECO:0000256" key="2">
    <source>
        <dbReference type="ARBA" id="ARBA00022723"/>
    </source>
</evidence>
<evidence type="ECO:0000256" key="4">
    <source>
        <dbReference type="ARBA" id="ARBA00022771"/>
    </source>
</evidence>
<evidence type="ECO:0000256" key="7">
    <source>
        <dbReference type="PROSITE-ProRule" id="PRU00042"/>
    </source>
</evidence>
<dbReference type="InterPro" id="IPR012934">
    <property type="entry name" value="Znf_AD"/>
</dbReference>
<feature type="domain" description="C2H2-type" evidence="10">
    <location>
        <begin position="485"/>
        <end position="512"/>
    </location>
</feature>
<feature type="binding site" evidence="8">
    <location>
        <position position="795"/>
    </location>
    <ligand>
        <name>Zn(2+)</name>
        <dbReference type="ChEBI" id="CHEBI:29105"/>
    </ligand>
</feature>
<dbReference type="Gene3D" id="3.40.1800.20">
    <property type="match status" value="2"/>
</dbReference>
<gene>
    <name evidence="13" type="primary">LOC101891477</name>
</gene>
<evidence type="ECO:0000256" key="9">
    <source>
        <dbReference type="SAM" id="MobiDB-lite"/>
    </source>
</evidence>
<feature type="domain" description="C2H2-type" evidence="10">
    <location>
        <begin position="669"/>
        <end position="692"/>
    </location>
</feature>
<keyword evidence="6" id="KW-0539">Nucleus</keyword>
<sequence>MNCLFNINVCRVCMQNEKGADLLSNKDLLEKFSYATHLTVSENDNLPKIICNKCIARLKVSHSFIKQAHDSENNLKTFLAKINNEFQEVTKAKNADTSSSNYEDNDEQMLTEEEILEHINQYDNDTGKTEKSTTSTTKSKDHSKQTISNRRKGTSAEKHQNDKQTSVSLDTKALADSKKYEKEKELKKSILLPAQSKSSFSFNNHEETASTLKLDNIKNDTQILDNDDVEEHEIHILEPETHISEHETSISEENEEEQMEENLLTTLHEQINNNSEDESHVINAPDIDNALDELNGQEEHNFSDADINDENVPPEDTEEENQQNFTINDESSSIEFSVLGIEETHNPQTIQQNINAEEDNEEAAADEYLGQYKTMLDNQDAELRYNTDEHYTEENSVENSKINENINYTSKTHPDQSNEITEFNNSDNVDMKHNVINDADGDHNHDNSDMYANYMDVDYDRVTATSSSIGKVKTTTTIQRKVHRFYCQQCDRDFSTKTNLNRHMQSHEGKKPHVCPHCSKSFTQKSTLKQHIFTHTGEKPYICEYCDRGFTQCKSLIFHTRRHTGYKPFQCEFCLMTFRQKDALRLHILKYHVLVEQTADGTETHTCIICQKKFFSKDDFKIHMKIHTVTETENMYERMIVQHDEEYINATVTDTSASSASEPGKAKKFQCRSCFKCFALKKSLLRHMTIHSEFVDNLEVYNEEDLSSDHHQFACSACPDLIFKSIEDLKVHMLEHDIKQDSQKMALELCRLCGNNQNLIRILDRGPEMLEKLKKCANIEIKSDDILPKLICLQCDNTLEMSMLLRKQSEEMQERLKGELQKTQSVALSRKIVDKHQNEDVQYISDDEPTLDIKVKVSDESEAILPIEVDVEVLDTRSESTIVASETEDAVDYDFHIPSITIGDRLHAGKQILPPPPHLRSKSVSVDDIESSESYNSLNRKVSIQSYEDDDNDEDNHKPEYDIIEVTKNEFHNSDSCSSLLQPQESFSIDAMSINSNNEPLQTSDGDYVPPSRGSTVYTCVTCNEVFTRKKAYAEHILQHGTNRYQCIQCLAEFPTRYRLIRHETTHTEGQTYKCLLCSREYRAGYNLQRHIVACHSEKNQFECNICHLSFARQDVLKRHRDQIHLNINKKWHCKKCGKSFRAQYLFNSHKNQNTCSPEPLPKKKIAKGKKHSRSGKAEDEYIEQCPDDKYKCIICNMKFKCIWNCRNHIQTHSDTKPYPCSTCPKHFRTRYALINHERIHSNEKPFVCDICMKPFRQVTHMRHHRMLHTRDNLPVKCKECHQGFVTKWKLREHLRREHCTVKAFKCAECPEEFYLKYDLKRHARLVHLRSVEIAESDNEGVKNDTYVPDGTSDSEIYQYIQTEEDNDDHYADIDTLFNATDSNVTNVDTNQRNHTANVVGEGAPYNPINFINDNEVADVVENTVLIVPEANSNPEQDTTTNLYAPEIEHHTTINFINDHDIIDIDEVQENNVHDVDDDVQIIEDSITQTSQNPPHLDGEINAPDSPLFILNDLESPPPSPQTSNQTLQQESENQVINNVSYMDCIQLDSSNSCKSPPDEIVDNDFIEEEIHITEETYTTSTRYFNSNDVVQQQS</sequence>
<comment type="subcellular location">
    <subcellularLocation>
        <location evidence="1">Nucleus</location>
    </subcellularLocation>
</comment>
<feature type="domain" description="C2H2-type" evidence="10">
    <location>
        <begin position="1102"/>
        <end position="1130"/>
    </location>
</feature>
<feature type="domain" description="C2H2-type" evidence="10">
    <location>
        <begin position="1305"/>
        <end position="1333"/>
    </location>
</feature>
<feature type="domain" description="C2H2-type" evidence="10">
    <location>
        <begin position="1247"/>
        <end position="1274"/>
    </location>
</feature>
<protein>
    <submittedName>
        <fullName evidence="13">Uncharacterized protein LOC101891477</fullName>
    </submittedName>
</protein>
<dbReference type="InterPro" id="IPR036236">
    <property type="entry name" value="Znf_C2H2_sf"/>
</dbReference>
<feature type="domain" description="ZAD" evidence="11">
    <location>
        <begin position="8"/>
        <end position="78"/>
    </location>
</feature>
<feature type="binding site" evidence="8">
    <location>
        <position position="10"/>
    </location>
    <ligand>
        <name>Zn(2+)</name>
        <dbReference type="ChEBI" id="CHEBI:29105"/>
    </ligand>
</feature>
<feature type="domain" description="C2H2-type" evidence="10">
    <location>
        <begin position="1132"/>
        <end position="1160"/>
    </location>
</feature>
<dbReference type="SMART" id="SM00868">
    <property type="entry name" value="zf-AD"/>
    <property type="match status" value="2"/>
</dbReference>
<evidence type="ECO:0000256" key="6">
    <source>
        <dbReference type="ARBA" id="ARBA00023242"/>
    </source>
</evidence>
<dbReference type="PROSITE" id="PS00028">
    <property type="entry name" value="ZINC_FINGER_C2H2_1"/>
    <property type="match status" value="14"/>
</dbReference>
<dbReference type="InterPro" id="IPR013087">
    <property type="entry name" value="Znf_C2H2_type"/>
</dbReference>
<organism evidence="12 13">
    <name type="scientific">Musca domestica</name>
    <name type="common">House fly</name>
    <dbReference type="NCBI Taxonomy" id="7370"/>
    <lineage>
        <taxon>Eukaryota</taxon>
        <taxon>Metazoa</taxon>
        <taxon>Ecdysozoa</taxon>
        <taxon>Arthropoda</taxon>
        <taxon>Hexapoda</taxon>
        <taxon>Insecta</taxon>
        <taxon>Pterygota</taxon>
        <taxon>Neoptera</taxon>
        <taxon>Endopterygota</taxon>
        <taxon>Diptera</taxon>
        <taxon>Brachycera</taxon>
        <taxon>Muscomorpha</taxon>
        <taxon>Muscoidea</taxon>
        <taxon>Muscidae</taxon>
        <taxon>Musca</taxon>
    </lineage>
</organism>
<dbReference type="Pfam" id="PF00096">
    <property type="entry name" value="zf-C2H2"/>
    <property type="match status" value="6"/>
</dbReference>
<feature type="binding site" evidence="8">
    <location>
        <position position="13"/>
    </location>
    <ligand>
        <name>Zn(2+)</name>
        <dbReference type="ChEBI" id="CHEBI:29105"/>
    </ligand>
</feature>
<evidence type="ECO:0000259" key="10">
    <source>
        <dbReference type="PROSITE" id="PS50157"/>
    </source>
</evidence>
<feature type="domain" description="C2H2-type" evidence="10">
    <location>
        <begin position="1219"/>
        <end position="1246"/>
    </location>
</feature>
<evidence type="ECO:0000256" key="5">
    <source>
        <dbReference type="ARBA" id="ARBA00022833"/>
    </source>
</evidence>
<dbReference type="PROSITE" id="PS50157">
    <property type="entry name" value="ZINC_FINGER_C2H2_2"/>
    <property type="match status" value="16"/>
</dbReference>
<feature type="domain" description="C2H2-type" evidence="10">
    <location>
        <begin position="605"/>
        <end position="632"/>
    </location>
</feature>
<dbReference type="Pfam" id="PF07776">
    <property type="entry name" value="zf-AD"/>
    <property type="match status" value="2"/>
</dbReference>
<dbReference type="Gene3D" id="3.30.160.60">
    <property type="entry name" value="Classic Zinc Finger"/>
    <property type="match status" value="11"/>
</dbReference>
<dbReference type="SUPFAM" id="SSF57667">
    <property type="entry name" value="beta-beta-alpha zinc fingers"/>
    <property type="match status" value="8"/>
</dbReference>
<evidence type="ECO:0000256" key="1">
    <source>
        <dbReference type="ARBA" id="ARBA00004123"/>
    </source>
</evidence>
<feature type="domain" description="C2H2-type" evidence="10">
    <location>
        <begin position="1073"/>
        <end position="1101"/>
    </location>
</feature>
<feature type="region of interest" description="Disordered" evidence="9">
    <location>
        <begin position="302"/>
        <end position="323"/>
    </location>
</feature>
<feature type="compositionally biased region" description="Polar residues" evidence="9">
    <location>
        <begin position="935"/>
        <end position="946"/>
    </location>
</feature>
<dbReference type="PANTHER" id="PTHR24381:SF393">
    <property type="entry name" value="CHROMATIN-LINKED ADAPTOR FOR MSL PROTEINS, ISOFORM B"/>
    <property type="match status" value="1"/>
</dbReference>
<evidence type="ECO:0000256" key="3">
    <source>
        <dbReference type="ARBA" id="ARBA00022737"/>
    </source>
</evidence>
<feature type="domain" description="C2H2-type" evidence="10">
    <location>
        <begin position="513"/>
        <end position="540"/>
    </location>
</feature>
<feature type="region of interest" description="Disordered" evidence="9">
    <location>
        <begin position="120"/>
        <end position="170"/>
    </location>
</feature>
<dbReference type="PROSITE" id="PS51915">
    <property type="entry name" value="ZAD"/>
    <property type="match status" value="2"/>
</dbReference>
<feature type="domain" description="C2H2-type" evidence="10">
    <location>
        <begin position="1018"/>
        <end position="1045"/>
    </location>
</feature>
<feature type="compositionally biased region" description="Acidic residues" evidence="9">
    <location>
        <begin position="306"/>
        <end position="321"/>
    </location>
</feature>
<dbReference type="Proteomes" id="UP001652621">
    <property type="component" value="Unplaced"/>
</dbReference>
<dbReference type="SUPFAM" id="SSF57716">
    <property type="entry name" value="Glucocorticoid receptor-like (DNA-binding domain)"/>
    <property type="match status" value="2"/>
</dbReference>
<accession>A0ABM3UWH9</accession>
<keyword evidence="3" id="KW-0677">Repeat</keyword>
<feature type="binding site" evidence="8">
    <location>
        <position position="51"/>
    </location>
    <ligand>
        <name>Zn(2+)</name>
        <dbReference type="ChEBI" id="CHEBI:29105"/>
    </ligand>
</feature>
<keyword evidence="2 8" id="KW-0479">Metal-binding</keyword>
<dbReference type="PANTHER" id="PTHR24381">
    <property type="entry name" value="ZINC FINGER PROTEIN"/>
    <property type="match status" value="1"/>
</dbReference>
<evidence type="ECO:0000313" key="12">
    <source>
        <dbReference type="Proteomes" id="UP001652621"/>
    </source>
</evidence>
<name>A0ABM3UWH9_MUSDO</name>
<dbReference type="RefSeq" id="XP_058977889.1">
    <property type="nucleotide sequence ID" value="XM_059121906.1"/>
</dbReference>
<feature type="region of interest" description="Disordered" evidence="9">
    <location>
        <begin position="909"/>
        <end position="956"/>
    </location>
</feature>
<feature type="binding site" evidence="8">
    <location>
        <position position="753"/>
    </location>
    <ligand>
        <name>Zn(2+)</name>
        <dbReference type="ChEBI" id="CHEBI:29105"/>
    </ligand>
</feature>
<feature type="domain" description="C2H2-type" evidence="10">
    <location>
        <begin position="541"/>
        <end position="568"/>
    </location>
</feature>
<feature type="binding site" evidence="8">
    <location>
        <position position="792"/>
    </location>
    <ligand>
        <name>Zn(2+)</name>
        <dbReference type="ChEBI" id="CHEBI:29105"/>
    </ligand>
</feature>
<feature type="domain" description="C2H2-type" evidence="10">
    <location>
        <begin position="1191"/>
        <end position="1218"/>
    </location>
</feature>
<keyword evidence="5 8" id="KW-0862">Zinc</keyword>
<feature type="domain" description="ZAD" evidence="11">
    <location>
        <begin position="748"/>
        <end position="819"/>
    </location>
</feature>
<proteinExistence type="predicted"/>
<evidence type="ECO:0000259" key="11">
    <source>
        <dbReference type="PROSITE" id="PS51915"/>
    </source>
</evidence>
<feature type="domain" description="C2H2-type" evidence="10">
    <location>
        <begin position="1276"/>
        <end position="1304"/>
    </location>
</feature>